<evidence type="ECO:0000313" key="1">
    <source>
        <dbReference type="WBParaSite" id="ECPE_0000787501-mRNA-1"/>
    </source>
</evidence>
<sequence>LWELLAWALPQTFRLRHEPCDQCRGSDSSRSSAQSAILTNPDALLDRQACPWHCLAHVAYEVELRGYIHSYGTPGWPGSGLAVTNRSVGTQLDNRMESFGSIMPSQRGEPDLQTMYHLVYESKLRPQLPQVVCGSWTTGLLVQHQARPSWIPVEPVTSSGPYGELNGSRNSVPRCHSTIPECGSVGVGVHLDFPTIMTSVDGEE</sequence>
<accession>A0A183ALM1</accession>
<protein>
    <submittedName>
        <fullName evidence="1">WSC domain-containing protein</fullName>
    </submittedName>
</protein>
<proteinExistence type="predicted"/>
<name>A0A183ALM1_9TREM</name>
<dbReference type="AlphaFoldDB" id="A0A183ALM1"/>
<reference evidence="1" key="1">
    <citation type="submission" date="2016-06" db="UniProtKB">
        <authorList>
            <consortium name="WormBaseParasite"/>
        </authorList>
    </citation>
    <scope>IDENTIFICATION</scope>
</reference>
<dbReference type="WBParaSite" id="ECPE_0000787501-mRNA-1">
    <property type="protein sequence ID" value="ECPE_0000787501-mRNA-1"/>
    <property type="gene ID" value="ECPE_0000787501"/>
</dbReference>
<organism evidence="1">
    <name type="scientific">Echinostoma caproni</name>
    <dbReference type="NCBI Taxonomy" id="27848"/>
    <lineage>
        <taxon>Eukaryota</taxon>
        <taxon>Metazoa</taxon>
        <taxon>Spiralia</taxon>
        <taxon>Lophotrochozoa</taxon>
        <taxon>Platyhelminthes</taxon>
        <taxon>Trematoda</taxon>
        <taxon>Digenea</taxon>
        <taxon>Plagiorchiida</taxon>
        <taxon>Echinostomata</taxon>
        <taxon>Echinostomatoidea</taxon>
        <taxon>Echinostomatidae</taxon>
        <taxon>Echinostoma</taxon>
    </lineage>
</organism>